<dbReference type="RefSeq" id="WP_123826054.1">
    <property type="nucleotide sequence ID" value="NZ_RKMF01000014.1"/>
</dbReference>
<proteinExistence type="predicted"/>
<keyword evidence="1" id="KW-0620">Polyamine biosynthesis</keyword>
<dbReference type="OrthoDB" id="8221452at2"/>
<keyword evidence="4" id="KW-1185">Reference proteome</keyword>
<dbReference type="GO" id="GO:0006596">
    <property type="term" value="P:polyamine biosynthetic process"/>
    <property type="evidence" value="ECO:0007669"/>
    <property type="project" value="UniProtKB-KW"/>
</dbReference>
<dbReference type="PANTHER" id="PTHR43317:SF1">
    <property type="entry name" value="THERMOSPERMINE SYNTHASE ACAULIS5"/>
    <property type="match status" value="1"/>
</dbReference>
<dbReference type="Proteomes" id="UP000270616">
    <property type="component" value="Unassembled WGS sequence"/>
</dbReference>
<feature type="region of interest" description="Disordered" evidence="2">
    <location>
        <begin position="1"/>
        <end position="22"/>
    </location>
</feature>
<dbReference type="CDD" id="cd02440">
    <property type="entry name" value="AdoMet_MTases"/>
    <property type="match status" value="1"/>
</dbReference>
<dbReference type="InterPro" id="IPR029063">
    <property type="entry name" value="SAM-dependent_MTases_sf"/>
</dbReference>
<dbReference type="Pfam" id="PF01564">
    <property type="entry name" value="Spermine_synth"/>
    <property type="match status" value="1"/>
</dbReference>
<reference evidence="3 4" key="1">
    <citation type="submission" date="2018-10" db="EMBL/GenBank/DDBJ databases">
        <title>Kocuria sp. M5W7-7, whole genome shotgun sequence.</title>
        <authorList>
            <person name="Tuo L."/>
        </authorList>
    </citation>
    <scope>NUCLEOTIDE SEQUENCE [LARGE SCALE GENOMIC DNA]</scope>
    <source>
        <strain evidence="3 4">M5W7-7</strain>
    </source>
</reference>
<comment type="caution">
    <text evidence="3">The sequence shown here is derived from an EMBL/GenBank/DDBJ whole genome shotgun (WGS) entry which is preliminary data.</text>
</comment>
<evidence type="ECO:0000313" key="4">
    <source>
        <dbReference type="Proteomes" id="UP000270616"/>
    </source>
</evidence>
<dbReference type="AlphaFoldDB" id="A0A3N3ZR97"/>
<organism evidence="3 4">
    <name type="scientific">Kocuria soli</name>
    <dbReference type="NCBI Taxonomy" id="2485125"/>
    <lineage>
        <taxon>Bacteria</taxon>
        <taxon>Bacillati</taxon>
        <taxon>Actinomycetota</taxon>
        <taxon>Actinomycetes</taxon>
        <taxon>Micrococcales</taxon>
        <taxon>Micrococcaceae</taxon>
        <taxon>Kocuria</taxon>
    </lineage>
</organism>
<evidence type="ECO:0000256" key="2">
    <source>
        <dbReference type="SAM" id="MobiDB-lite"/>
    </source>
</evidence>
<protein>
    <submittedName>
        <fullName evidence="3">Spermidine synthase</fullName>
    </submittedName>
</protein>
<dbReference type="PANTHER" id="PTHR43317">
    <property type="entry name" value="THERMOSPERMINE SYNTHASE ACAULIS5"/>
    <property type="match status" value="1"/>
</dbReference>
<sequence>MGRQRKGRSPAAPDTAEGPRPGVWQIATGTVELVPDDLTPGAWTVMINGVPSSHVDPARPDRLDFEYMRWMAAVLRMHVPRHLDPQRLRVLHLGGGACSMARWTAQEWPTARQVVVELDTRLVELVREWFDLPRAPLLRIRAGEAREVTESLSESTREVIIRDVFAGSETPEPLTTVEFTRAVERVLAPGGIYLVNVGDHPQLNGVRAEIAGLRAVFEHVAAVADPAMFKGRRRGNVVLAASHNPLPAAGSPEASEMTRSLLVDPVPAQYKDSDWTATFVATVPARRDPSS</sequence>
<dbReference type="Gene3D" id="3.40.50.150">
    <property type="entry name" value="Vaccinia Virus protein VP39"/>
    <property type="match status" value="1"/>
</dbReference>
<accession>A0A3N3ZR97</accession>
<dbReference type="SUPFAM" id="SSF53335">
    <property type="entry name" value="S-adenosyl-L-methionine-dependent methyltransferases"/>
    <property type="match status" value="1"/>
</dbReference>
<gene>
    <name evidence="3" type="ORF">EDL96_10985</name>
</gene>
<name>A0A3N3ZR97_9MICC</name>
<dbReference type="EMBL" id="RKMF01000014">
    <property type="protein sequence ID" value="ROZ62204.1"/>
    <property type="molecule type" value="Genomic_DNA"/>
</dbReference>
<dbReference type="NCBIfam" id="NF037959">
    <property type="entry name" value="MFS_SpdSyn"/>
    <property type="match status" value="1"/>
</dbReference>
<evidence type="ECO:0000256" key="1">
    <source>
        <dbReference type="ARBA" id="ARBA00023115"/>
    </source>
</evidence>
<evidence type="ECO:0000313" key="3">
    <source>
        <dbReference type="EMBL" id="ROZ62204.1"/>
    </source>
</evidence>